<dbReference type="Pfam" id="PF12169">
    <property type="entry name" value="DNA_pol3_gamma3"/>
    <property type="match status" value="1"/>
</dbReference>
<evidence type="ECO:0000256" key="2">
    <source>
        <dbReference type="ARBA" id="ARBA00022679"/>
    </source>
</evidence>
<keyword evidence="3 11" id="KW-0548">Nucleotidyltransferase</keyword>
<dbReference type="GO" id="GO:0006261">
    <property type="term" value="P:DNA-templated DNA replication"/>
    <property type="evidence" value="ECO:0007669"/>
    <property type="project" value="TreeGrafter"/>
</dbReference>
<dbReference type="SUPFAM" id="SSF52540">
    <property type="entry name" value="P-loop containing nucleoside triphosphate hydrolases"/>
    <property type="match status" value="1"/>
</dbReference>
<dbReference type="NCBIfam" id="TIGR02397">
    <property type="entry name" value="dnaX_nterm"/>
    <property type="match status" value="1"/>
</dbReference>
<dbReference type="Gene3D" id="3.40.50.300">
    <property type="entry name" value="P-loop containing nucleotide triphosphate hydrolases"/>
    <property type="match status" value="1"/>
</dbReference>
<dbReference type="InterPro" id="IPR003593">
    <property type="entry name" value="AAA+_ATPase"/>
</dbReference>
<dbReference type="InterPro" id="IPR050238">
    <property type="entry name" value="DNA_Rep/Repair_Clamp_Loader"/>
</dbReference>
<feature type="region of interest" description="Disordered" evidence="12">
    <location>
        <begin position="375"/>
        <end position="397"/>
    </location>
</feature>
<dbReference type="InterPro" id="IPR027417">
    <property type="entry name" value="P-loop_NTPase"/>
</dbReference>
<evidence type="ECO:0000256" key="6">
    <source>
        <dbReference type="ARBA" id="ARBA00022741"/>
    </source>
</evidence>
<protein>
    <recommendedName>
        <fullName evidence="11">DNA polymerase III subunit gamma/tau</fullName>
        <ecNumber evidence="11">2.7.7.7</ecNumber>
    </recommendedName>
</protein>
<keyword evidence="4 11" id="KW-0235">DNA replication</keyword>
<evidence type="ECO:0000256" key="11">
    <source>
        <dbReference type="RuleBase" id="RU364063"/>
    </source>
</evidence>
<dbReference type="InterPro" id="IPR008921">
    <property type="entry name" value="DNA_pol3_clamp-load_cplx_C"/>
</dbReference>
<dbReference type="InterPro" id="IPR048448">
    <property type="entry name" value="DnaX-like_C"/>
</dbReference>
<keyword evidence="8 11" id="KW-0067">ATP-binding</keyword>
<dbReference type="NCBIfam" id="TIGR01128">
    <property type="entry name" value="holA"/>
    <property type="match status" value="1"/>
</dbReference>
<dbReference type="SMART" id="SM00382">
    <property type="entry name" value="AAA"/>
    <property type="match status" value="1"/>
</dbReference>
<dbReference type="CDD" id="cd00009">
    <property type="entry name" value="AAA"/>
    <property type="match status" value="1"/>
</dbReference>
<dbReference type="InterPro" id="IPR022754">
    <property type="entry name" value="DNA_pol_III_gamma-3"/>
</dbReference>
<dbReference type="EMBL" id="DTDV01000001">
    <property type="protein sequence ID" value="HGK22880.1"/>
    <property type="molecule type" value="Genomic_DNA"/>
</dbReference>
<dbReference type="PRINTS" id="PR00300">
    <property type="entry name" value="CLPPROTEASEA"/>
</dbReference>
<dbReference type="Gene3D" id="1.20.272.10">
    <property type="match status" value="1"/>
</dbReference>
<accession>A0A7V4DWM4</accession>
<dbReference type="FunFam" id="1.10.8.60:FF:000013">
    <property type="entry name" value="DNA polymerase III subunit gamma/tau"/>
    <property type="match status" value="1"/>
</dbReference>
<dbReference type="PANTHER" id="PTHR11669:SF0">
    <property type="entry name" value="PROTEIN STICHEL-LIKE 2"/>
    <property type="match status" value="1"/>
</dbReference>
<sequence length="521" mass="59967">MPIALYRKWRPQTFEEVVGQEHIVITLQNSLRYNHIGHAYLFAGPRGTGKTTIARILAKALNCVEGPTPTPCLKCESCVEIAEGRSIDVIEIDAASNRGIDEIRDIREKARLLPVRDRYKVYIIDEVHMLTNEAFNALLKILEEPPEHVVFIMATTEPQKVPLTILSRCQRFDFRRLTRDEVIKQLAKIAEKEGAKISEGALRLIAIQSQGSMRDAISLLEQLLVYSDQEITEELARNLLGLPTYEFTYNFAKALGEYNILEGYSLLQQIFQMGKNPQQFAKELLQHFRNLLLLKADERIGNLLSLTQEEFEELMQETKLYTIKRLQDIIDQLLILENRLRDLTNAPLVMEMVLLPLFMKEETAETQPIGQILTQAVSSSPKGEEKTEEKDKKEEIATGKPSIDEIIDKWPQLLAKIKRRKISLEAMLREARIIEIDQDGKLILGLPKNFSFLKERLEERPNRLLIEEEFKKVYGFPIQVKFITIEDNPTLVNPEKENPKKEEKTLSTDDVKNMFKGKLIE</sequence>
<evidence type="ECO:0000256" key="12">
    <source>
        <dbReference type="SAM" id="MobiDB-lite"/>
    </source>
</evidence>
<dbReference type="Gene3D" id="1.10.8.60">
    <property type="match status" value="1"/>
</dbReference>
<name>A0A7V4DWM4_DICTH</name>
<evidence type="ECO:0000256" key="9">
    <source>
        <dbReference type="ARBA" id="ARBA00022932"/>
    </source>
</evidence>
<comment type="similarity">
    <text evidence="1 11">Belongs to the DnaX/STICHEL family.</text>
</comment>
<dbReference type="InterPro" id="IPR005790">
    <property type="entry name" value="DNA_polIII_delta"/>
</dbReference>
<dbReference type="PANTHER" id="PTHR11669">
    <property type="entry name" value="REPLICATION FACTOR C / DNA POLYMERASE III GAMMA-TAU SUBUNIT"/>
    <property type="match status" value="1"/>
</dbReference>
<evidence type="ECO:0000256" key="7">
    <source>
        <dbReference type="ARBA" id="ARBA00022833"/>
    </source>
</evidence>
<reference evidence="14" key="1">
    <citation type="journal article" date="2020" name="mSystems">
        <title>Genome- and Community-Level Interaction Insights into Carbon Utilization and Element Cycling Functions of Hydrothermarchaeota in Hydrothermal Sediment.</title>
        <authorList>
            <person name="Zhou Z."/>
            <person name="Liu Y."/>
            <person name="Xu W."/>
            <person name="Pan J."/>
            <person name="Luo Z.H."/>
            <person name="Li M."/>
        </authorList>
    </citation>
    <scope>NUCLEOTIDE SEQUENCE [LARGE SCALE GENOMIC DNA]</scope>
    <source>
        <strain evidence="14">SpSt-70</strain>
    </source>
</reference>
<feature type="domain" description="AAA+ ATPase" evidence="13">
    <location>
        <begin position="36"/>
        <end position="178"/>
    </location>
</feature>
<evidence type="ECO:0000259" key="13">
    <source>
        <dbReference type="SMART" id="SM00382"/>
    </source>
</evidence>
<dbReference type="NCBIfam" id="NF004046">
    <property type="entry name" value="PRK05563.1"/>
    <property type="match status" value="1"/>
</dbReference>
<feature type="compositionally biased region" description="Basic and acidic residues" evidence="12">
    <location>
        <begin position="382"/>
        <end position="397"/>
    </location>
</feature>
<gene>
    <name evidence="11 14" type="primary">dnaX</name>
    <name evidence="14" type="ORF">ENU78_00265</name>
</gene>
<evidence type="ECO:0000256" key="8">
    <source>
        <dbReference type="ARBA" id="ARBA00022840"/>
    </source>
</evidence>
<keyword evidence="7" id="KW-0862">Zinc</keyword>
<dbReference type="Pfam" id="PF13177">
    <property type="entry name" value="DNA_pol3_delta2"/>
    <property type="match status" value="1"/>
</dbReference>
<dbReference type="InterPro" id="IPR045085">
    <property type="entry name" value="HLD_clamp_pol_III_gamma_tau"/>
</dbReference>
<comment type="subunit">
    <text evidence="11">DNA polymerase III contains a core (composed of alpha, epsilon and theta chains) that associates with a tau subunit. This core dimerizes to form the POLIII' complex. PolIII' associates with the gamma complex (composed of gamma, delta, delta', psi and chi chains) and with the beta chain to form the complete DNA polymerase III complex.</text>
</comment>
<dbReference type="FunFam" id="3.40.50.300:FF:000014">
    <property type="entry name" value="DNA polymerase III subunit gamma/tau"/>
    <property type="match status" value="1"/>
</dbReference>
<keyword evidence="2 11" id="KW-0808">Transferase</keyword>
<dbReference type="Pfam" id="PF22608">
    <property type="entry name" value="DNAX_ATPase_lid"/>
    <property type="match status" value="1"/>
</dbReference>
<comment type="caution">
    <text evidence="14">The sequence shown here is derived from an EMBL/GenBank/DDBJ whole genome shotgun (WGS) entry which is preliminary data.</text>
</comment>
<dbReference type="InterPro" id="IPR001270">
    <property type="entry name" value="ClpA/B"/>
</dbReference>
<evidence type="ECO:0000256" key="1">
    <source>
        <dbReference type="ARBA" id="ARBA00006360"/>
    </source>
</evidence>
<dbReference type="CDD" id="cd18137">
    <property type="entry name" value="HLD_clamp_pol_III_gamma_tau"/>
    <property type="match status" value="1"/>
</dbReference>
<dbReference type="GO" id="GO:0046872">
    <property type="term" value="F:metal ion binding"/>
    <property type="evidence" value="ECO:0007669"/>
    <property type="project" value="UniProtKB-KW"/>
</dbReference>
<proteinExistence type="inferred from homology"/>
<evidence type="ECO:0000256" key="10">
    <source>
        <dbReference type="ARBA" id="ARBA00049244"/>
    </source>
</evidence>
<evidence type="ECO:0000256" key="5">
    <source>
        <dbReference type="ARBA" id="ARBA00022723"/>
    </source>
</evidence>
<comment type="catalytic activity">
    <reaction evidence="10 11">
        <text>DNA(n) + a 2'-deoxyribonucleoside 5'-triphosphate = DNA(n+1) + diphosphate</text>
        <dbReference type="Rhea" id="RHEA:22508"/>
        <dbReference type="Rhea" id="RHEA-COMP:17339"/>
        <dbReference type="Rhea" id="RHEA-COMP:17340"/>
        <dbReference type="ChEBI" id="CHEBI:33019"/>
        <dbReference type="ChEBI" id="CHEBI:61560"/>
        <dbReference type="ChEBI" id="CHEBI:173112"/>
        <dbReference type="EC" id="2.7.7.7"/>
    </reaction>
</comment>
<dbReference type="InterPro" id="IPR012763">
    <property type="entry name" value="DNA_pol_III_sug/sutau_N"/>
</dbReference>
<evidence type="ECO:0000256" key="3">
    <source>
        <dbReference type="ARBA" id="ARBA00022695"/>
    </source>
</evidence>
<dbReference type="GO" id="GO:0003677">
    <property type="term" value="F:DNA binding"/>
    <property type="evidence" value="ECO:0007669"/>
    <property type="project" value="InterPro"/>
</dbReference>
<keyword evidence="6 11" id="KW-0547">Nucleotide-binding</keyword>
<keyword evidence="5" id="KW-0479">Metal-binding</keyword>
<evidence type="ECO:0000313" key="14">
    <source>
        <dbReference type="EMBL" id="HGK22880.1"/>
    </source>
</evidence>
<dbReference type="Pfam" id="PF20964">
    <property type="entry name" value="DnaX_C"/>
    <property type="match status" value="1"/>
</dbReference>
<dbReference type="AlphaFoldDB" id="A0A7V4DWM4"/>
<dbReference type="GO" id="GO:0005524">
    <property type="term" value="F:ATP binding"/>
    <property type="evidence" value="ECO:0007669"/>
    <property type="project" value="UniProtKB-KW"/>
</dbReference>
<dbReference type="EC" id="2.7.7.7" evidence="11"/>
<comment type="function">
    <text evidence="11">DNA polymerase III is a complex, multichain enzyme responsible for most of the replicative synthesis in bacteria. This DNA polymerase also exhibits 3' to 5' exonuclease activity.</text>
</comment>
<dbReference type="SUPFAM" id="SSF48019">
    <property type="entry name" value="post-AAA+ oligomerization domain-like"/>
    <property type="match status" value="1"/>
</dbReference>
<dbReference type="GO" id="GO:0003887">
    <property type="term" value="F:DNA-directed DNA polymerase activity"/>
    <property type="evidence" value="ECO:0007669"/>
    <property type="project" value="UniProtKB-KW"/>
</dbReference>
<evidence type="ECO:0000256" key="4">
    <source>
        <dbReference type="ARBA" id="ARBA00022705"/>
    </source>
</evidence>
<keyword evidence="9 11" id="KW-0239">DNA-directed DNA polymerase</keyword>
<organism evidence="14">
    <name type="scientific">Dictyoglomus thermophilum</name>
    <dbReference type="NCBI Taxonomy" id="14"/>
    <lineage>
        <taxon>Bacteria</taxon>
        <taxon>Pseudomonadati</taxon>
        <taxon>Dictyoglomota</taxon>
        <taxon>Dictyoglomia</taxon>
        <taxon>Dictyoglomales</taxon>
        <taxon>Dictyoglomaceae</taxon>
        <taxon>Dictyoglomus</taxon>
    </lineage>
</organism>
<dbReference type="GO" id="GO:0009360">
    <property type="term" value="C:DNA polymerase III complex"/>
    <property type="evidence" value="ECO:0007669"/>
    <property type="project" value="InterPro"/>
</dbReference>